<dbReference type="Proteomes" id="UP000516260">
    <property type="component" value="Chromosome 5"/>
</dbReference>
<comment type="caution">
    <text evidence="1">The sequence shown here is derived from an EMBL/GenBank/DDBJ whole genome shotgun (WGS) entry which is preliminary data.</text>
</comment>
<evidence type="ECO:0000313" key="1">
    <source>
        <dbReference type="EMBL" id="TNM88710.1"/>
    </source>
</evidence>
<dbReference type="AlphaFoldDB" id="A0A4Z2BC80"/>
<proteinExistence type="predicted"/>
<name>A0A4Z2BC80_9TELE</name>
<organism evidence="1 2">
    <name type="scientific">Takifugu bimaculatus</name>
    <dbReference type="NCBI Taxonomy" id="433685"/>
    <lineage>
        <taxon>Eukaryota</taxon>
        <taxon>Metazoa</taxon>
        <taxon>Chordata</taxon>
        <taxon>Craniata</taxon>
        <taxon>Vertebrata</taxon>
        <taxon>Euteleostomi</taxon>
        <taxon>Actinopterygii</taxon>
        <taxon>Neopterygii</taxon>
        <taxon>Teleostei</taxon>
        <taxon>Neoteleostei</taxon>
        <taxon>Acanthomorphata</taxon>
        <taxon>Eupercaria</taxon>
        <taxon>Tetraodontiformes</taxon>
        <taxon>Tetradontoidea</taxon>
        <taxon>Tetraodontidae</taxon>
        <taxon>Takifugu</taxon>
    </lineage>
</organism>
<accession>A0A4Z2BC80</accession>
<sequence length="110" mass="12422">MNVTSLSWYPSFLLSLFPYENAITGTCLRGRKSLLSLQNGERKIIEKFRKNGNKELSKCMTEEAMMETVEVVSERSPSRLSCDWSVCCCIYDVGTSSLMFCAKLLEVLAC</sequence>
<gene>
    <name evidence="1" type="ORF">fugu_004964</name>
</gene>
<evidence type="ECO:0000313" key="2">
    <source>
        <dbReference type="Proteomes" id="UP000516260"/>
    </source>
</evidence>
<reference evidence="1 2" key="1">
    <citation type="submission" date="2019-04" db="EMBL/GenBank/DDBJ databases">
        <title>The sequence and de novo assembly of Takifugu bimaculatus genome using PacBio and Hi-C technologies.</title>
        <authorList>
            <person name="Xu P."/>
            <person name="Liu B."/>
            <person name="Zhou Z."/>
        </authorList>
    </citation>
    <scope>NUCLEOTIDE SEQUENCE [LARGE SCALE GENOMIC DNA]</scope>
    <source>
        <strain evidence="1">TB-2018</strain>
        <tissue evidence="1">Muscle</tissue>
    </source>
</reference>
<protein>
    <submittedName>
        <fullName evidence="1">Uncharacterized protein</fullName>
    </submittedName>
</protein>
<dbReference type="EMBL" id="SWLE01000018">
    <property type="protein sequence ID" value="TNM88710.1"/>
    <property type="molecule type" value="Genomic_DNA"/>
</dbReference>
<keyword evidence="2" id="KW-1185">Reference proteome</keyword>